<dbReference type="AlphaFoldDB" id="A0A875S1D8"/>
<feature type="region of interest" description="Disordered" evidence="1">
    <location>
        <begin position="430"/>
        <end position="489"/>
    </location>
</feature>
<evidence type="ECO:0000313" key="2">
    <source>
        <dbReference type="EMBL" id="QPG74768.1"/>
    </source>
</evidence>
<feature type="compositionally biased region" description="Basic residues" evidence="1">
    <location>
        <begin position="435"/>
        <end position="448"/>
    </location>
</feature>
<protein>
    <submittedName>
        <fullName evidence="2">Uncharacterized protein</fullName>
    </submittedName>
</protein>
<dbReference type="Proteomes" id="UP000662931">
    <property type="component" value="Chromosome 2"/>
</dbReference>
<evidence type="ECO:0000313" key="3">
    <source>
        <dbReference type="Proteomes" id="UP000662931"/>
    </source>
</evidence>
<reference evidence="2" key="1">
    <citation type="submission" date="2020-10" db="EMBL/GenBank/DDBJ databases">
        <authorList>
            <person name="Roach M.J.R."/>
        </authorList>
    </citation>
    <scope>NUCLEOTIDE SEQUENCE</scope>
    <source>
        <strain evidence="2">CBS 1945</strain>
    </source>
</reference>
<feature type="region of interest" description="Disordered" evidence="1">
    <location>
        <begin position="31"/>
        <end position="69"/>
    </location>
</feature>
<evidence type="ECO:0000256" key="1">
    <source>
        <dbReference type="SAM" id="MobiDB-lite"/>
    </source>
</evidence>
<dbReference type="GeneID" id="62195503"/>
<feature type="compositionally biased region" description="Low complexity" evidence="1">
    <location>
        <begin position="60"/>
        <end position="69"/>
    </location>
</feature>
<accession>A0A875S1D8</accession>
<dbReference type="OrthoDB" id="3998064at2759"/>
<dbReference type="KEGG" id="bnn:FOA43_002102"/>
<sequence length="489" mass="50803">MDIDQFFDDQNIPETGWTPYINKIFGSTTPSNAAASHRASPSQHRGGDARRRISRVSTPGAGVASANTAASTASVTSASAIASDILYGQSTRLFSSPHIDPSWTSSFQPPQESFSSLRTPIADKSFRVSDYLFDTPSFLAQAEEIYPDKENDPMLGAFSTPSSNKTFRFFKTPKQAAFGGGPAGPPGTSALGATVPAVPAVPAVLGAIGAAGAVNGIYAASSSYGGFSGNLSGLSASGFSSALAASLSASPTTSAFIYKTPMKRSALSNIDPNIGVADAASVNVTKVDTDAAAAAVAASSTTNTANAANLDSSPSTILLTSTIKKEAGNKLNSIENSPTPATKSHLKKPPCQLVRSNSALEPAMGLFHDGVDSRQSGARSSQLPVMATFNSTNFATGSRKRRNAGHLAAGNDVGSKFQIIFADMNTLRASYSGRGGKKSRKNSKKSLSRYKTVPTMLPSSASLKVPLKVPPEVPPEEPLEEPSRKQRRG</sequence>
<dbReference type="RefSeq" id="XP_038778333.1">
    <property type="nucleotide sequence ID" value="XM_038922405.1"/>
</dbReference>
<organism evidence="2 3">
    <name type="scientific">Eeniella nana</name>
    <name type="common">Yeast</name>
    <name type="synonym">Brettanomyces nanus</name>
    <dbReference type="NCBI Taxonomy" id="13502"/>
    <lineage>
        <taxon>Eukaryota</taxon>
        <taxon>Fungi</taxon>
        <taxon>Dikarya</taxon>
        <taxon>Ascomycota</taxon>
        <taxon>Saccharomycotina</taxon>
        <taxon>Pichiomycetes</taxon>
        <taxon>Pichiales</taxon>
        <taxon>Pichiaceae</taxon>
        <taxon>Brettanomyces</taxon>
    </lineage>
</organism>
<name>A0A875S1D8_EENNA</name>
<proteinExistence type="predicted"/>
<keyword evidence="3" id="KW-1185">Reference proteome</keyword>
<dbReference type="EMBL" id="CP064813">
    <property type="protein sequence ID" value="QPG74768.1"/>
    <property type="molecule type" value="Genomic_DNA"/>
</dbReference>
<feature type="compositionally biased region" description="Polar residues" evidence="1">
    <location>
        <begin position="31"/>
        <end position="43"/>
    </location>
</feature>
<gene>
    <name evidence="2" type="ORF">FOA43_002102</name>
</gene>